<dbReference type="RefSeq" id="WP_159448673.1">
    <property type="nucleotide sequence ID" value="NZ_FUYB01000024.1"/>
</dbReference>
<feature type="signal peptide" evidence="2">
    <location>
        <begin position="1"/>
        <end position="23"/>
    </location>
</feature>
<name>A0A1T4XVJ3_9GAMM</name>
<dbReference type="Gene3D" id="2.30.30.40">
    <property type="entry name" value="SH3 Domains"/>
    <property type="match status" value="1"/>
</dbReference>
<keyword evidence="5" id="KW-1185">Reference proteome</keyword>
<dbReference type="Pfam" id="PF08239">
    <property type="entry name" value="SH3_3"/>
    <property type="match status" value="1"/>
</dbReference>
<dbReference type="OrthoDB" id="5623396at2"/>
<gene>
    <name evidence="4" type="ORF">SAMN02745130_03545</name>
</gene>
<keyword evidence="2" id="KW-0732">Signal</keyword>
<dbReference type="AlphaFoldDB" id="A0A1T4XVJ3"/>
<protein>
    <submittedName>
        <fullName evidence="4">SH3 domain-containing protein</fullName>
    </submittedName>
</protein>
<evidence type="ECO:0000256" key="1">
    <source>
        <dbReference type="SAM" id="MobiDB-lite"/>
    </source>
</evidence>
<feature type="chain" id="PRO_5010524354" evidence="2">
    <location>
        <begin position="24"/>
        <end position="251"/>
    </location>
</feature>
<dbReference type="Proteomes" id="UP000190460">
    <property type="component" value="Unassembled WGS sequence"/>
</dbReference>
<dbReference type="STRING" id="92487.SAMN02745130_03545"/>
<evidence type="ECO:0000313" key="5">
    <source>
        <dbReference type="Proteomes" id="UP000190460"/>
    </source>
</evidence>
<sequence length="251" mass="26307">MKRILVLAASGLVVLVAHNSSYAANATVSANAAPTPTATAPSTANVTVNTGAAPTASPSRIYAVTKVAPDDGLNMRTQPGTGGSIVAVLPANAKGLIVLGQEQKTGNSVWVKVAWAGRQGWVNKYYLREDVDTVNYNPATTKPVVKPEVVMQCGGTEPFWSMSISERDMKVNIMGGAQFTVPVNMRQQSANSTTIAVVAGMRGNASTTAFLEKVENCSDGMSDKNYPYTITTVLNGQQVMSGCCSIVSVTK</sequence>
<dbReference type="InterPro" id="IPR003646">
    <property type="entry name" value="SH3-like_bac-type"/>
</dbReference>
<evidence type="ECO:0000259" key="3">
    <source>
        <dbReference type="SMART" id="SM00287"/>
    </source>
</evidence>
<evidence type="ECO:0000313" key="4">
    <source>
        <dbReference type="EMBL" id="SKA93599.1"/>
    </source>
</evidence>
<accession>A0A1T4XVJ3</accession>
<feature type="compositionally biased region" description="Low complexity" evidence="1">
    <location>
        <begin position="32"/>
        <end position="50"/>
    </location>
</feature>
<proteinExistence type="predicted"/>
<dbReference type="EMBL" id="FUYB01000024">
    <property type="protein sequence ID" value="SKA93599.1"/>
    <property type="molecule type" value="Genomic_DNA"/>
</dbReference>
<organism evidence="4 5">
    <name type="scientific">Thiothrix eikelboomii</name>
    <dbReference type="NCBI Taxonomy" id="92487"/>
    <lineage>
        <taxon>Bacteria</taxon>
        <taxon>Pseudomonadati</taxon>
        <taxon>Pseudomonadota</taxon>
        <taxon>Gammaproteobacteria</taxon>
        <taxon>Thiotrichales</taxon>
        <taxon>Thiotrichaceae</taxon>
        <taxon>Thiothrix</taxon>
    </lineage>
</organism>
<feature type="region of interest" description="Disordered" evidence="1">
    <location>
        <begin position="32"/>
        <end position="51"/>
    </location>
</feature>
<evidence type="ECO:0000256" key="2">
    <source>
        <dbReference type="SAM" id="SignalP"/>
    </source>
</evidence>
<feature type="domain" description="SH3b" evidence="3">
    <location>
        <begin position="62"/>
        <end position="130"/>
    </location>
</feature>
<reference evidence="4 5" key="1">
    <citation type="submission" date="2017-02" db="EMBL/GenBank/DDBJ databases">
        <authorList>
            <person name="Peterson S.W."/>
        </authorList>
    </citation>
    <scope>NUCLEOTIDE SEQUENCE [LARGE SCALE GENOMIC DNA]</scope>
    <source>
        <strain evidence="4 5">ATCC 49788</strain>
    </source>
</reference>
<dbReference type="SMART" id="SM00287">
    <property type="entry name" value="SH3b"/>
    <property type="match status" value="1"/>
</dbReference>